<organism evidence="1">
    <name type="scientific">Sipha flava</name>
    <name type="common">yellow sugarcane aphid</name>
    <dbReference type="NCBI Taxonomy" id="143950"/>
    <lineage>
        <taxon>Eukaryota</taxon>
        <taxon>Metazoa</taxon>
        <taxon>Ecdysozoa</taxon>
        <taxon>Arthropoda</taxon>
        <taxon>Hexapoda</taxon>
        <taxon>Insecta</taxon>
        <taxon>Pterygota</taxon>
        <taxon>Neoptera</taxon>
        <taxon>Paraneoptera</taxon>
        <taxon>Hemiptera</taxon>
        <taxon>Sternorrhyncha</taxon>
        <taxon>Aphidomorpha</taxon>
        <taxon>Aphidoidea</taxon>
        <taxon>Aphididae</taxon>
        <taxon>Sipha</taxon>
    </lineage>
</organism>
<reference evidence="1" key="1">
    <citation type="submission" date="2018-04" db="EMBL/GenBank/DDBJ databases">
        <title>Transcriptome assembly of Sipha flava.</title>
        <authorList>
            <person name="Scully E.D."/>
            <person name="Geib S.M."/>
            <person name="Palmer N.A."/>
            <person name="Koch K."/>
            <person name="Bradshaw J."/>
            <person name="Heng-Moss T."/>
            <person name="Sarath G."/>
        </authorList>
    </citation>
    <scope>NUCLEOTIDE SEQUENCE</scope>
</reference>
<gene>
    <name evidence="1" type="ORF">g.80646</name>
</gene>
<sequence length="99" mass="11398">MVRAVVELVLTDLSSNKRERKKSTTILIRDAFVQNDGGNDICECLSVGFFSAAVTKTKLHPCLVEYEFYYILLLLYRAVILMSRARILQVYQIRALHML</sequence>
<name>A0A2S2QSU8_9HEMI</name>
<dbReference type="AlphaFoldDB" id="A0A2S2QSU8"/>
<proteinExistence type="predicted"/>
<evidence type="ECO:0000313" key="1">
    <source>
        <dbReference type="EMBL" id="MBY80202.1"/>
    </source>
</evidence>
<protein>
    <submittedName>
        <fullName evidence="1">Uncharacterized protein</fullName>
    </submittedName>
</protein>
<accession>A0A2S2QSU8</accession>
<dbReference type="EMBL" id="GGMS01010999">
    <property type="protein sequence ID" value="MBY80202.1"/>
    <property type="molecule type" value="Transcribed_RNA"/>
</dbReference>